<evidence type="ECO:0000256" key="1">
    <source>
        <dbReference type="SAM" id="SignalP"/>
    </source>
</evidence>
<dbReference type="RefSeq" id="WP_267151539.1">
    <property type="nucleotide sequence ID" value="NZ_JAPMLT010000004.1"/>
</dbReference>
<keyword evidence="3" id="KW-1185">Reference proteome</keyword>
<accession>A0ABT3X3U3</accession>
<name>A0ABT3X3U3_9BACL</name>
<feature type="signal peptide" evidence="1">
    <location>
        <begin position="1"/>
        <end position="24"/>
    </location>
</feature>
<proteinExistence type="predicted"/>
<dbReference type="Proteomes" id="UP001208017">
    <property type="component" value="Unassembled WGS sequence"/>
</dbReference>
<protein>
    <submittedName>
        <fullName evidence="2">Uncharacterized protein</fullName>
    </submittedName>
</protein>
<gene>
    <name evidence="2" type="ORF">OS242_09980</name>
</gene>
<sequence length="239" mass="25441">MKHWNRALPLLIGVLFATTSVASASGTQAVHPSFATKQTVTLIELTKEEAQHYELLQGGHADASIAGGTVAYSGKLSEAEKKAYKTDMLSMTRTATPVQTDTVTPQWCTGLFLKNVSYLGNNYYFTNQRIGASEGAGPITLSVTVSKSVSATFSANVGVSAEVVSAGVGYSVTGTYGVSSTGTWAVPSGTYGRLEAYALHDKHSWEVWEDDCGTPTDTYKGNGNSWKPNGSVYFKKVTL</sequence>
<organism evidence="2 3">
    <name type="scientific">Tumebacillus lacus</name>
    <dbReference type="NCBI Taxonomy" id="2995335"/>
    <lineage>
        <taxon>Bacteria</taxon>
        <taxon>Bacillati</taxon>
        <taxon>Bacillota</taxon>
        <taxon>Bacilli</taxon>
        <taxon>Bacillales</taxon>
        <taxon>Alicyclobacillaceae</taxon>
        <taxon>Tumebacillus</taxon>
    </lineage>
</organism>
<feature type="chain" id="PRO_5046705729" evidence="1">
    <location>
        <begin position="25"/>
        <end position="239"/>
    </location>
</feature>
<comment type="caution">
    <text evidence="2">The sequence shown here is derived from an EMBL/GenBank/DDBJ whole genome shotgun (WGS) entry which is preliminary data.</text>
</comment>
<evidence type="ECO:0000313" key="3">
    <source>
        <dbReference type="Proteomes" id="UP001208017"/>
    </source>
</evidence>
<evidence type="ECO:0000313" key="2">
    <source>
        <dbReference type="EMBL" id="MCX7570291.1"/>
    </source>
</evidence>
<reference evidence="2 3" key="1">
    <citation type="submission" date="2022-11" db="EMBL/GenBank/DDBJ databases">
        <title>Study of microbial diversity in lake waters.</title>
        <authorList>
            <person name="Zhang J."/>
        </authorList>
    </citation>
    <scope>NUCLEOTIDE SEQUENCE [LARGE SCALE GENOMIC DNA]</scope>
    <source>
        <strain evidence="2 3">DT12</strain>
    </source>
</reference>
<dbReference type="EMBL" id="JAPMLT010000004">
    <property type="protein sequence ID" value="MCX7570291.1"/>
    <property type="molecule type" value="Genomic_DNA"/>
</dbReference>
<keyword evidence="1" id="KW-0732">Signal</keyword>